<reference evidence="1 2" key="1">
    <citation type="journal article" date="2018" name="Front. Plant Sci.">
        <title>Red Clover (Trifolium pratense) and Zigzag Clover (T. medium) - A Picture of Genomic Similarities and Differences.</title>
        <authorList>
            <person name="Dluhosova J."/>
            <person name="Istvanek J."/>
            <person name="Nedelnik J."/>
            <person name="Repkova J."/>
        </authorList>
    </citation>
    <scope>NUCLEOTIDE SEQUENCE [LARGE SCALE GENOMIC DNA]</scope>
    <source>
        <strain evidence="2">cv. 10/8</strain>
        <tissue evidence="1">Leaf</tissue>
    </source>
</reference>
<protein>
    <submittedName>
        <fullName evidence="1">Uncharacterized protein</fullName>
    </submittedName>
</protein>
<dbReference type="AlphaFoldDB" id="A0A392W4Q6"/>
<dbReference type="EMBL" id="LXQA011334403">
    <property type="protein sequence ID" value="MCI93640.1"/>
    <property type="molecule type" value="Genomic_DNA"/>
</dbReference>
<proteinExistence type="predicted"/>
<sequence length="48" mass="5730">FCLRRNDVGLQWTILEYFSHLWFFDRFGNGIIKIRKVESGTIFSYPAS</sequence>
<dbReference type="Proteomes" id="UP000265520">
    <property type="component" value="Unassembled WGS sequence"/>
</dbReference>
<evidence type="ECO:0000313" key="1">
    <source>
        <dbReference type="EMBL" id="MCI93640.1"/>
    </source>
</evidence>
<comment type="caution">
    <text evidence="1">The sequence shown here is derived from an EMBL/GenBank/DDBJ whole genome shotgun (WGS) entry which is preliminary data.</text>
</comment>
<keyword evidence="2" id="KW-1185">Reference proteome</keyword>
<name>A0A392W4Q6_9FABA</name>
<feature type="non-terminal residue" evidence="1">
    <location>
        <position position="1"/>
    </location>
</feature>
<accession>A0A392W4Q6</accession>
<evidence type="ECO:0000313" key="2">
    <source>
        <dbReference type="Proteomes" id="UP000265520"/>
    </source>
</evidence>
<organism evidence="1 2">
    <name type="scientific">Trifolium medium</name>
    <dbReference type="NCBI Taxonomy" id="97028"/>
    <lineage>
        <taxon>Eukaryota</taxon>
        <taxon>Viridiplantae</taxon>
        <taxon>Streptophyta</taxon>
        <taxon>Embryophyta</taxon>
        <taxon>Tracheophyta</taxon>
        <taxon>Spermatophyta</taxon>
        <taxon>Magnoliopsida</taxon>
        <taxon>eudicotyledons</taxon>
        <taxon>Gunneridae</taxon>
        <taxon>Pentapetalae</taxon>
        <taxon>rosids</taxon>
        <taxon>fabids</taxon>
        <taxon>Fabales</taxon>
        <taxon>Fabaceae</taxon>
        <taxon>Papilionoideae</taxon>
        <taxon>50 kb inversion clade</taxon>
        <taxon>NPAAA clade</taxon>
        <taxon>Hologalegina</taxon>
        <taxon>IRL clade</taxon>
        <taxon>Trifolieae</taxon>
        <taxon>Trifolium</taxon>
    </lineage>
</organism>